<accession>W9GTE1</accession>
<keyword evidence="2" id="KW-0012">Acyltransferase</keyword>
<dbReference type="InterPro" id="IPR016181">
    <property type="entry name" value="Acyl_CoA_acyltransferase"/>
</dbReference>
<dbReference type="GO" id="GO:0008999">
    <property type="term" value="F:protein-N-terminal-alanine acetyltransferase activity"/>
    <property type="evidence" value="ECO:0007669"/>
    <property type="project" value="TreeGrafter"/>
</dbReference>
<dbReference type="Gene3D" id="3.40.630.30">
    <property type="match status" value="1"/>
</dbReference>
<dbReference type="RefSeq" id="WP_240474207.1">
    <property type="nucleotide sequence ID" value="NZ_AWQS01000020.1"/>
</dbReference>
<dbReference type="AlphaFoldDB" id="W9GTE1"/>
<name>W9GTE1_9MICO</name>
<dbReference type="PANTHER" id="PTHR43792:SF8">
    <property type="entry name" value="[RIBOSOMAL PROTEIN US5]-ALANINE N-ACETYLTRANSFERASE"/>
    <property type="match status" value="1"/>
</dbReference>
<evidence type="ECO:0000256" key="1">
    <source>
        <dbReference type="ARBA" id="ARBA00022679"/>
    </source>
</evidence>
<evidence type="ECO:0000259" key="4">
    <source>
        <dbReference type="PROSITE" id="PS51186"/>
    </source>
</evidence>
<dbReference type="Proteomes" id="UP000019494">
    <property type="component" value="Unassembled WGS sequence"/>
</dbReference>
<evidence type="ECO:0000256" key="2">
    <source>
        <dbReference type="ARBA" id="ARBA00023315"/>
    </source>
</evidence>
<proteinExistence type="inferred from homology"/>
<dbReference type="GO" id="GO:0005737">
    <property type="term" value="C:cytoplasm"/>
    <property type="evidence" value="ECO:0007669"/>
    <property type="project" value="TreeGrafter"/>
</dbReference>
<organism evidence="5 6">
    <name type="scientific">Intrasporangium chromatireducens Q5-1</name>
    <dbReference type="NCBI Taxonomy" id="584657"/>
    <lineage>
        <taxon>Bacteria</taxon>
        <taxon>Bacillati</taxon>
        <taxon>Actinomycetota</taxon>
        <taxon>Actinomycetes</taxon>
        <taxon>Micrococcales</taxon>
        <taxon>Intrasporangiaceae</taxon>
        <taxon>Intrasporangium</taxon>
    </lineage>
</organism>
<protein>
    <submittedName>
        <fullName evidence="5">Alanine acetyltransferase</fullName>
    </submittedName>
</protein>
<dbReference type="InterPro" id="IPR000182">
    <property type="entry name" value="GNAT_dom"/>
</dbReference>
<dbReference type="Pfam" id="PF13302">
    <property type="entry name" value="Acetyltransf_3"/>
    <property type="match status" value="1"/>
</dbReference>
<dbReference type="SUPFAM" id="SSF55729">
    <property type="entry name" value="Acyl-CoA N-acyltransferases (Nat)"/>
    <property type="match status" value="1"/>
</dbReference>
<keyword evidence="6" id="KW-1185">Reference proteome</keyword>
<dbReference type="PANTHER" id="PTHR43792">
    <property type="entry name" value="GNAT FAMILY, PUTATIVE (AFU_ORTHOLOGUE AFUA_3G00765)-RELATED-RELATED"/>
    <property type="match status" value="1"/>
</dbReference>
<dbReference type="PATRIC" id="fig|584657.3.peg.903"/>
<comment type="similarity">
    <text evidence="3">Belongs to the acetyltransferase family. RimJ subfamily.</text>
</comment>
<feature type="domain" description="N-acetyltransferase" evidence="4">
    <location>
        <begin position="28"/>
        <end position="194"/>
    </location>
</feature>
<gene>
    <name evidence="5" type="ORF">N864_11005</name>
</gene>
<comment type="caution">
    <text evidence="5">The sequence shown here is derived from an EMBL/GenBank/DDBJ whole genome shotgun (WGS) entry which is preliminary data.</text>
</comment>
<evidence type="ECO:0000256" key="3">
    <source>
        <dbReference type="ARBA" id="ARBA00038502"/>
    </source>
</evidence>
<keyword evidence="1 5" id="KW-0808">Transferase</keyword>
<reference evidence="6" key="1">
    <citation type="submission" date="2013-08" db="EMBL/GenBank/DDBJ databases">
        <title>Intrasporangium oryzae NRRL B-24470.</title>
        <authorList>
            <person name="Liu H."/>
            <person name="Wang G."/>
        </authorList>
    </citation>
    <scope>NUCLEOTIDE SEQUENCE [LARGE SCALE GENOMIC DNA]</scope>
    <source>
        <strain evidence="6">Q5-1</strain>
    </source>
</reference>
<dbReference type="InterPro" id="IPR051531">
    <property type="entry name" value="N-acetyltransferase"/>
</dbReference>
<evidence type="ECO:0000313" key="5">
    <source>
        <dbReference type="EMBL" id="EWT07149.1"/>
    </source>
</evidence>
<dbReference type="EMBL" id="AWQS01000020">
    <property type="protein sequence ID" value="EWT07149.1"/>
    <property type="molecule type" value="Genomic_DNA"/>
</dbReference>
<sequence>MKLHWRPARGKHAPWPVVLTDEVGTPPITLRPLRIGDEDDWHRIRADNASHVKPWEPTLPPGVRARPAVSFKQFVRDLDAEARADHVLPWVIDVHGHIVGQVHIFGIVRGAQQSAAVGYWLDRSAGGQGIATRAVALAVDHALHGAGLHRVEVNIRLDNERSLGVVRRLGLRDEGVRRRFLHIDNAWRDHRTFAVTVEELGPGGLLGRLPDR</sequence>
<dbReference type="PROSITE" id="PS51186">
    <property type="entry name" value="GNAT"/>
    <property type="match status" value="1"/>
</dbReference>
<evidence type="ECO:0000313" key="6">
    <source>
        <dbReference type="Proteomes" id="UP000019494"/>
    </source>
</evidence>